<dbReference type="Gene3D" id="2.30.39.10">
    <property type="entry name" value="Alpha-1-antitrypsin, domain 1"/>
    <property type="match status" value="1"/>
</dbReference>
<comment type="caution">
    <text evidence="4">The sequence shown here is derived from an EMBL/GenBank/DDBJ whole genome shotgun (WGS) entry which is preliminary data.</text>
</comment>
<dbReference type="EMBL" id="BONI01000023">
    <property type="protein sequence ID" value="GIG06403.1"/>
    <property type="molecule type" value="Genomic_DNA"/>
</dbReference>
<dbReference type="Pfam" id="PF00079">
    <property type="entry name" value="Serpin"/>
    <property type="match status" value="1"/>
</dbReference>
<evidence type="ECO:0000259" key="3">
    <source>
        <dbReference type="SMART" id="SM00093"/>
    </source>
</evidence>
<dbReference type="GO" id="GO:0004867">
    <property type="term" value="F:serine-type endopeptidase inhibitor activity"/>
    <property type="evidence" value="ECO:0007669"/>
    <property type="project" value="InterPro"/>
</dbReference>
<keyword evidence="5" id="KW-1185">Reference proteome</keyword>
<dbReference type="InterPro" id="IPR042178">
    <property type="entry name" value="Serpin_sf_1"/>
</dbReference>
<gene>
    <name evidence="4" type="ORF">Cco03nite_31030</name>
</gene>
<dbReference type="InterPro" id="IPR036186">
    <property type="entry name" value="Serpin_sf"/>
</dbReference>
<dbReference type="InterPro" id="IPR000215">
    <property type="entry name" value="Serpin_fam"/>
</dbReference>
<dbReference type="Gene3D" id="3.30.497.10">
    <property type="entry name" value="Antithrombin, subunit I, domain 2"/>
    <property type="match status" value="1"/>
</dbReference>
<dbReference type="Proteomes" id="UP000630887">
    <property type="component" value="Unassembled WGS sequence"/>
</dbReference>
<dbReference type="PANTHER" id="PTHR11461">
    <property type="entry name" value="SERINE PROTEASE INHIBITOR, SERPIN"/>
    <property type="match status" value="1"/>
</dbReference>
<proteinExistence type="inferred from homology"/>
<evidence type="ECO:0000256" key="1">
    <source>
        <dbReference type="RuleBase" id="RU000411"/>
    </source>
</evidence>
<evidence type="ECO:0000256" key="2">
    <source>
        <dbReference type="SAM" id="SignalP"/>
    </source>
</evidence>
<sequence>MHADHPDTATATATRRALLLGLAAAAALPLVGCAGDDGPELVTAADVDRVAPPADAPVATSVDGVAAFGHRLMQAAAEPGANFVASPLSIALAFSMVRVGAGSTTAKELDAAFGFPAQGRDEAYNAISGQLATVDIPPKPKKGPRDPSAKRTPPVVSIGNALFPQQGFQVGEAFLRTLAEQYAAGVRPVDFGGDAADQINTWVDRQTAGRIAKVFDSLPATTKLVLANTVYFKADWHSYFLDVADAAFTKADGTVVRTPTMRNGLRIRYAETAGIAAIELPYAEGPYAMWLMLPPSGGKPEDALAHQVLARLRDSFTELQVDVAVPKWDFDFSIDLRTTLAKLGVSAAFDAGADFDGIAPGLFISAAVHKANITVDEYGTEAAAVTGLAMAMSGPPPTQATFVADRPFAFAVVGGKDRVPLFIGRVSDPSAKRSS</sequence>
<accession>A0A8J3KUG4</accession>
<dbReference type="GO" id="GO:0005615">
    <property type="term" value="C:extracellular space"/>
    <property type="evidence" value="ECO:0007669"/>
    <property type="project" value="InterPro"/>
</dbReference>
<dbReference type="RefSeq" id="WP_203692785.1">
    <property type="nucleotide sequence ID" value="NZ_BAAALC010000028.1"/>
</dbReference>
<dbReference type="CDD" id="cd19590">
    <property type="entry name" value="serpin_thermopin-like"/>
    <property type="match status" value="1"/>
</dbReference>
<dbReference type="AlphaFoldDB" id="A0A8J3KUG4"/>
<evidence type="ECO:0000313" key="5">
    <source>
        <dbReference type="Proteomes" id="UP000630887"/>
    </source>
</evidence>
<dbReference type="PROSITE" id="PS51318">
    <property type="entry name" value="TAT"/>
    <property type="match status" value="1"/>
</dbReference>
<protein>
    <submittedName>
        <fullName evidence="4">Serine proteinase inhibitor</fullName>
    </submittedName>
</protein>
<dbReference type="SUPFAM" id="SSF56574">
    <property type="entry name" value="Serpins"/>
    <property type="match status" value="1"/>
</dbReference>
<evidence type="ECO:0000313" key="4">
    <source>
        <dbReference type="EMBL" id="GIG06403.1"/>
    </source>
</evidence>
<feature type="domain" description="Serpin" evidence="3">
    <location>
        <begin position="70"/>
        <end position="429"/>
    </location>
</feature>
<dbReference type="PANTHER" id="PTHR11461:SF211">
    <property type="entry name" value="GH10112P-RELATED"/>
    <property type="match status" value="1"/>
</dbReference>
<feature type="signal peptide" evidence="2">
    <location>
        <begin position="1"/>
        <end position="34"/>
    </location>
</feature>
<dbReference type="InterPro" id="IPR023796">
    <property type="entry name" value="Serpin_dom"/>
</dbReference>
<comment type="similarity">
    <text evidence="1">Belongs to the serpin family.</text>
</comment>
<dbReference type="InterPro" id="IPR006311">
    <property type="entry name" value="TAT_signal"/>
</dbReference>
<organism evidence="4 5">
    <name type="scientific">Catellatospora coxensis</name>
    <dbReference type="NCBI Taxonomy" id="310354"/>
    <lineage>
        <taxon>Bacteria</taxon>
        <taxon>Bacillati</taxon>
        <taxon>Actinomycetota</taxon>
        <taxon>Actinomycetes</taxon>
        <taxon>Micromonosporales</taxon>
        <taxon>Micromonosporaceae</taxon>
        <taxon>Catellatospora</taxon>
    </lineage>
</organism>
<keyword evidence="2" id="KW-0732">Signal</keyword>
<name>A0A8J3KUG4_9ACTN</name>
<feature type="chain" id="PRO_5038372902" evidence="2">
    <location>
        <begin position="35"/>
        <end position="435"/>
    </location>
</feature>
<dbReference type="SMART" id="SM00093">
    <property type="entry name" value="SERPIN"/>
    <property type="match status" value="1"/>
</dbReference>
<reference evidence="4 5" key="1">
    <citation type="submission" date="2021-01" db="EMBL/GenBank/DDBJ databases">
        <title>Whole genome shotgun sequence of Catellatospora coxensis NBRC 107359.</title>
        <authorList>
            <person name="Komaki H."/>
            <person name="Tamura T."/>
        </authorList>
    </citation>
    <scope>NUCLEOTIDE SEQUENCE [LARGE SCALE GENOMIC DNA]</scope>
    <source>
        <strain evidence="4 5">NBRC 107359</strain>
    </source>
</reference>
<dbReference type="InterPro" id="IPR042185">
    <property type="entry name" value="Serpin_sf_2"/>
</dbReference>